<comment type="caution">
    <text evidence="2">The sequence shown here is derived from an EMBL/GenBank/DDBJ whole genome shotgun (WGS) entry which is preliminary data.</text>
</comment>
<dbReference type="SUPFAM" id="SSF52266">
    <property type="entry name" value="SGNH hydrolase"/>
    <property type="match status" value="1"/>
</dbReference>
<dbReference type="EMBL" id="JBJUVG010000009">
    <property type="protein sequence ID" value="MFM9414068.1"/>
    <property type="molecule type" value="Genomic_DNA"/>
</dbReference>
<dbReference type="Pfam" id="PF13472">
    <property type="entry name" value="Lipase_GDSL_2"/>
    <property type="match status" value="1"/>
</dbReference>
<organism evidence="2 3">
    <name type="scientific">Peptococcus simiae</name>
    <dbReference type="NCBI Taxonomy" id="1643805"/>
    <lineage>
        <taxon>Bacteria</taxon>
        <taxon>Bacillati</taxon>
        <taxon>Bacillota</taxon>
        <taxon>Clostridia</taxon>
        <taxon>Eubacteriales</taxon>
        <taxon>Peptococcaceae</taxon>
        <taxon>Peptococcus</taxon>
    </lineage>
</organism>
<feature type="domain" description="SGNH hydrolase-type esterase" evidence="1">
    <location>
        <begin position="6"/>
        <end position="180"/>
    </location>
</feature>
<dbReference type="Gene3D" id="3.40.50.1110">
    <property type="entry name" value="SGNH hydrolase"/>
    <property type="match status" value="1"/>
</dbReference>
<name>A0ABW9GZU2_9FIRM</name>
<evidence type="ECO:0000313" key="3">
    <source>
        <dbReference type="Proteomes" id="UP001631949"/>
    </source>
</evidence>
<dbReference type="RefSeq" id="WP_408977682.1">
    <property type="nucleotide sequence ID" value="NZ_JBJUVG010000009.1"/>
</dbReference>
<evidence type="ECO:0000259" key="1">
    <source>
        <dbReference type="Pfam" id="PF13472"/>
    </source>
</evidence>
<proteinExistence type="predicted"/>
<keyword evidence="3" id="KW-1185">Reference proteome</keyword>
<dbReference type="InterPro" id="IPR013830">
    <property type="entry name" value="SGNH_hydro"/>
</dbReference>
<protein>
    <submittedName>
        <fullName evidence="2">GDSL-type esterase/lipase family protein</fullName>
    </submittedName>
</protein>
<sequence length="193" mass="20464">MSILIIGDSNTFGYQPGGGRYLAADRWPDLLRRALAPRQVRIEGQNGRFFSGALCGAGGLADGQGVLRRHLALDMPGTLILQLGTNDLLAGLGVAVLADALYQTLAPLAETCQVIGILPRALDPLEGDLAFGPAWMVQACRALARDLQSRPLPAGMTWLEGEDAWIDPFDGIHLSAGGHHQLAARVLELVAHG</sequence>
<dbReference type="InterPro" id="IPR036514">
    <property type="entry name" value="SGNH_hydro_sf"/>
</dbReference>
<accession>A0ABW9GZU2</accession>
<gene>
    <name evidence="2" type="ORF">ACKQTC_06785</name>
</gene>
<evidence type="ECO:0000313" key="2">
    <source>
        <dbReference type="EMBL" id="MFM9414068.1"/>
    </source>
</evidence>
<reference evidence="2 3" key="1">
    <citation type="journal article" date="2016" name="Int. J. Syst. Evol. Microbiol.">
        <title>Peptococcus simiae sp. nov., isolated from rhesus macaque faeces and emended description of the genus Peptococcus.</title>
        <authorList>
            <person name="Shkoporov A.N."/>
            <person name="Efimov B.A."/>
            <person name="Kondova I."/>
            <person name="Ouwerling B."/>
            <person name="Chaplin A.V."/>
            <person name="Shcherbakova V.A."/>
            <person name="Langermans J.A.M."/>
        </authorList>
    </citation>
    <scope>NUCLEOTIDE SEQUENCE [LARGE SCALE GENOMIC DNA]</scope>
    <source>
        <strain evidence="2 3">M108</strain>
    </source>
</reference>
<dbReference type="Proteomes" id="UP001631949">
    <property type="component" value="Unassembled WGS sequence"/>
</dbReference>